<protein>
    <recommendedName>
        <fullName evidence="1">Altered inheritance of mitochondria protein 41</fullName>
    </recommendedName>
</protein>
<dbReference type="PANTHER" id="PTHR28055">
    <property type="entry name" value="ALTERED INHERITANCE OF MITOCHONDRIA PROTEIN 41, MITOCHONDRIAL"/>
    <property type="match status" value="1"/>
</dbReference>
<dbReference type="GO" id="GO:0016884">
    <property type="term" value="F:carbon-nitrogen ligase activity, with glutamine as amido-N-donor"/>
    <property type="evidence" value="ECO:0007669"/>
    <property type="project" value="UniProtKB-UniRule"/>
</dbReference>
<dbReference type="GO" id="GO:0005739">
    <property type="term" value="C:mitochondrion"/>
    <property type="evidence" value="ECO:0007669"/>
    <property type="project" value="UniProtKB-SubCell"/>
</dbReference>
<dbReference type="Gene3D" id="1.10.1510.10">
    <property type="entry name" value="Uncharacterised protein YqeY/AIM41 PF09424, N-terminal domain"/>
    <property type="match status" value="1"/>
</dbReference>
<dbReference type="InterPro" id="IPR042184">
    <property type="entry name" value="YqeY/Aim41_N"/>
</dbReference>
<dbReference type="Pfam" id="PF09424">
    <property type="entry name" value="YqeY"/>
    <property type="match status" value="1"/>
</dbReference>
<organism evidence="2 3">
    <name type="scientific">Plenodomus tracheiphilus IPT5</name>
    <dbReference type="NCBI Taxonomy" id="1408161"/>
    <lineage>
        <taxon>Eukaryota</taxon>
        <taxon>Fungi</taxon>
        <taxon>Dikarya</taxon>
        <taxon>Ascomycota</taxon>
        <taxon>Pezizomycotina</taxon>
        <taxon>Dothideomycetes</taxon>
        <taxon>Pleosporomycetidae</taxon>
        <taxon>Pleosporales</taxon>
        <taxon>Pleosporineae</taxon>
        <taxon>Leptosphaeriaceae</taxon>
        <taxon>Plenodomus</taxon>
    </lineage>
</organism>
<evidence type="ECO:0000313" key="3">
    <source>
        <dbReference type="Proteomes" id="UP000799423"/>
    </source>
</evidence>
<dbReference type="Proteomes" id="UP000799423">
    <property type="component" value="Unassembled WGS sequence"/>
</dbReference>
<accession>A0A6A7AMX8</accession>
<dbReference type="AlphaFoldDB" id="A0A6A7AMX8"/>
<dbReference type="OrthoDB" id="538640at2759"/>
<sequence length="188" mass="20610">MSLFRPMLLRANLAAYSKPTCLRAAALRYSTSTSCENVILPRLQTDLKLAMRSKNKPALNTIRALQAEIINASKTAKPIETDGALYTLVQKQIKASKSAIEEFQAAKREDLVTKEQAQLAVLQAYADEIPTMQESEIDGLIQSVLDTIGEGKKTVGSVIGQVVTGGIKGRPYNVEYLRKKIEEVLGTK</sequence>
<dbReference type="InterPro" id="IPR019004">
    <property type="entry name" value="YqeY/Aim41"/>
</dbReference>
<comment type="subcellular location">
    <subcellularLocation>
        <location evidence="1">Mitochondrion</location>
    </subcellularLocation>
</comment>
<comment type="similarity">
    <text evidence="1">Belongs to the AIM41 family.</text>
</comment>
<keyword evidence="1" id="KW-0496">Mitochondrion</keyword>
<dbReference type="SUPFAM" id="SSF89095">
    <property type="entry name" value="GatB/YqeY motif"/>
    <property type="match status" value="1"/>
</dbReference>
<evidence type="ECO:0000256" key="1">
    <source>
        <dbReference type="RuleBase" id="RU365099"/>
    </source>
</evidence>
<reference evidence="2" key="1">
    <citation type="submission" date="2020-01" db="EMBL/GenBank/DDBJ databases">
        <authorList>
            <consortium name="DOE Joint Genome Institute"/>
            <person name="Haridas S."/>
            <person name="Albert R."/>
            <person name="Binder M."/>
            <person name="Bloem J."/>
            <person name="Labutti K."/>
            <person name="Salamov A."/>
            <person name="Andreopoulos B."/>
            <person name="Baker S.E."/>
            <person name="Barry K."/>
            <person name="Bills G."/>
            <person name="Bluhm B.H."/>
            <person name="Cannon C."/>
            <person name="Castanera R."/>
            <person name="Culley D.E."/>
            <person name="Daum C."/>
            <person name="Ezra D."/>
            <person name="Gonzalez J.B."/>
            <person name="Henrissat B."/>
            <person name="Kuo A."/>
            <person name="Liang C."/>
            <person name="Lipzen A."/>
            <person name="Lutzoni F."/>
            <person name="Magnuson J."/>
            <person name="Mondo S."/>
            <person name="Nolan M."/>
            <person name="Ohm R."/>
            <person name="Pangilinan J."/>
            <person name="Park H.-J."/>
            <person name="Ramirez L."/>
            <person name="Alfaro M."/>
            <person name="Sun H."/>
            <person name="Tritt A."/>
            <person name="Yoshinaga Y."/>
            <person name="Zwiers L.-H."/>
            <person name="Turgeon B.G."/>
            <person name="Goodwin S.B."/>
            <person name="Spatafora J.W."/>
            <person name="Crous P.W."/>
            <person name="Grigoriev I.V."/>
        </authorList>
    </citation>
    <scope>NUCLEOTIDE SEQUENCE</scope>
    <source>
        <strain evidence="2">IPT5</strain>
    </source>
</reference>
<dbReference type="EMBL" id="MU006371">
    <property type="protein sequence ID" value="KAF2844581.1"/>
    <property type="molecule type" value="Genomic_DNA"/>
</dbReference>
<keyword evidence="3" id="KW-1185">Reference proteome</keyword>
<name>A0A6A7AMX8_9PLEO</name>
<dbReference type="PANTHER" id="PTHR28055:SF1">
    <property type="entry name" value="ALTERED INHERITANCE OF MITOCHONDRIA PROTEIN 41, MITOCHONDRIAL"/>
    <property type="match status" value="1"/>
</dbReference>
<gene>
    <name evidence="1" type="primary">AIM41</name>
    <name evidence="2" type="ORF">T440DRAFT_484066</name>
</gene>
<proteinExistence type="inferred from homology"/>
<evidence type="ECO:0000313" key="2">
    <source>
        <dbReference type="EMBL" id="KAF2844581.1"/>
    </source>
</evidence>
<dbReference type="InterPro" id="IPR003789">
    <property type="entry name" value="Asn/Gln_tRNA_amidoTrase-B-like"/>
</dbReference>